<gene>
    <name evidence="2" type="ORF">SAMN05421640_3017</name>
</gene>
<evidence type="ECO:0000256" key="1">
    <source>
        <dbReference type="SAM" id="MobiDB-lite"/>
    </source>
</evidence>
<dbReference type="EMBL" id="FZPD01000005">
    <property type="protein sequence ID" value="SNT26119.1"/>
    <property type="molecule type" value="Genomic_DNA"/>
</dbReference>
<feature type="region of interest" description="Disordered" evidence="1">
    <location>
        <begin position="1"/>
        <end position="44"/>
    </location>
</feature>
<name>A0A239L8Y0_EKHLU</name>
<sequence length="44" mass="4546">MAKQKPSGKPSNVGGTVKRSESGVIKGQVPTSRTPTSPPPKKSK</sequence>
<proteinExistence type="predicted"/>
<accession>A0A239L8Y0</accession>
<evidence type="ECO:0000313" key="2">
    <source>
        <dbReference type="EMBL" id="SNT26119.1"/>
    </source>
</evidence>
<dbReference type="AlphaFoldDB" id="A0A239L8Y0"/>
<reference evidence="2 3" key="1">
    <citation type="submission" date="2017-06" db="EMBL/GenBank/DDBJ databases">
        <authorList>
            <person name="Kim H.J."/>
            <person name="Triplett B.A."/>
        </authorList>
    </citation>
    <scope>NUCLEOTIDE SEQUENCE [LARGE SCALE GENOMIC DNA]</scope>
    <source>
        <strain evidence="2 3">DSM 19307</strain>
    </source>
</reference>
<organism evidence="2 3">
    <name type="scientific">Ekhidna lutea</name>
    <dbReference type="NCBI Taxonomy" id="447679"/>
    <lineage>
        <taxon>Bacteria</taxon>
        <taxon>Pseudomonadati</taxon>
        <taxon>Bacteroidota</taxon>
        <taxon>Cytophagia</taxon>
        <taxon>Cytophagales</taxon>
        <taxon>Reichenbachiellaceae</taxon>
        <taxon>Ekhidna</taxon>
    </lineage>
</organism>
<dbReference type="Proteomes" id="UP000198393">
    <property type="component" value="Unassembled WGS sequence"/>
</dbReference>
<protein>
    <submittedName>
        <fullName evidence="2">Uncharacterized protein</fullName>
    </submittedName>
</protein>
<keyword evidence="3" id="KW-1185">Reference proteome</keyword>
<evidence type="ECO:0000313" key="3">
    <source>
        <dbReference type="Proteomes" id="UP000198393"/>
    </source>
</evidence>
<dbReference type="RefSeq" id="WP_262485928.1">
    <property type="nucleotide sequence ID" value="NZ_FZPD01000005.1"/>
</dbReference>